<dbReference type="STRING" id="92696.A0A4V2MXC7"/>
<dbReference type="Proteomes" id="UP000292702">
    <property type="component" value="Unassembled WGS sequence"/>
</dbReference>
<dbReference type="PANTHER" id="PTHR43976:SF16">
    <property type="entry name" value="SHORT-CHAIN DEHYDROGENASE_REDUCTASE FAMILY PROTEIN"/>
    <property type="match status" value="1"/>
</dbReference>
<dbReference type="OrthoDB" id="1274115at2759"/>
<proteinExistence type="inferred from homology"/>
<dbReference type="PANTHER" id="PTHR43976">
    <property type="entry name" value="SHORT CHAIN DEHYDROGENASE"/>
    <property type="match status" value="1"/>
</dbReference>
<organism evidence="4 5">
    <name type="scientific">Steccherinum ochraceum</name>
    <dbReference type="NCBI Taxonomy" id="92696"/>
    <lineage>
        <taxon>Eukaryota</taxon>
        <taxon>Fungi</taxon>
        <taxon>Dikarya</taxon>
        <taxon>Basidiomycota</taxon>
        <taxon>Agaricomycotina</taxon>
        <taxon>Agaricomycetes</taxon>
        <taxon>Polyporales</taxon>
        <taxon>Steccherinaceae</taxon>
        <taxon>Steccherinum</taxon>
    </lineage>
</organism>
<comment type="similarity">
    <text evidence="1 3">Belongs to the short-chain dehydrogenases/reductases (SDR) family.</text>
</comment>
<name>A0A4V2MXC7_9APHY</name>
<reference evidence="4 5" key="1">
    <citation type="submission" date="2018-11" db="EMBL/GenBank/DDBJ databases">
        <title>Genome assembly of Steccherinum ochraceum LE-BIN_3174, the white-rot fungus of the Steccherinaceae family (The Residual Polyporoid clade, Polyporales, Basidiomycota).</title>
        <authorList>
            <person name="Fedorova T.V."/>
            <person name="Glazunova O.A."/>
            <person name="Landesman E.O."/>
            <person name="Moiseenko K.V."/>
            <person name="Psurtseva N.V."/>
            <person name="Savinova O.S."/>
            <person name="Shakhova N.V."/>
            <person name="Tyazhelova T.V."/>
            <person name="Vasina D.V."/>
        </authorList>
    </citation>
    <scope>NUCLEOTIDE SEQUENCE [LARGE SCALE GENOMIC DNA]</scope>
    <source>
        <strain evidence="4 5">LE-BIN_3174</strain>
    </source>
</reference>
<dbReference type="AlphaFoldDB" id="A0A4V2MXC7"/>
<evidence type="ECO:0000313" key="4">
    <source>
        <dbReference type="EMBL" id="TCD69627.1"/>
    </source>
</evidence>
<evidence type="ECO:0000313" key="5">
    <source>
        <dbReference type="Proteomes" id="UP000292702"/>
    </source>
</evidence>
<dbReference type="Gene3D" id="3.40.50.720">
    <property type="entry name" value="NAD(P)-binding Rossmann-like Domain"/>
    <property type="match status" value="1"/>
</dbReference>
<gene>
    <name evidence="4" type="ORF">EIP91_006852</name>
</gene>
<dbReference type="SUPFAM" id="SSF51735">
    <property type="entry name" value="NAD(P)-binding Rossmann-fold domains"/>
    <property type="match status" value="1"/>
</dbReference>
<keyword evidence="5" id="KW-1185">Reference proteome</keyword>
<dbReference type="InterPro" id="IPR051911">
    <property type="entry name" value="SDR_oxidoreductase"/>
</dbReference>
<dbReference type="PRINTS" id="PR00080">
    <property type="entry name" value="SDRFAMILY"/>
</dbReference>
<keyword evidence="2" id="KW-0560">Oxidoreductase</keyword>
<dbReference type="PRINTS" id="PR00081">
    <property type="entry name" value="GDHRDH"/>
</dbReference>
<comment type="caution">
    <text evidence="4">The sequence shown here is derived from an EMBL/GenBank/DDBJ whole genome shotgun (WGS) entry which is preliminary data.</text>
</comment>
<evidence type="ECO:0008006" key="6">
    <source>
        <dbReference type="Google" id="ProtNLM"/>
    </source>
</evidence>
<evidence type="ECO:0000256" key="1">
    <source>
        <dbReference type="ARBA" id="ARBA00006484"/>
    </source>
</evidence>
<dbReference type="InterPro" id="IPR036291">
    <property type="entry name" value="NAD(P)-bd_dom_sf"/>
</dbReference>
<dbReference type="InterPro" id="IPR002347">
    <property type="entry name" value="SDR_fam"/>
</dbReference>
<dbReference type="EMBL" id="RWJN01000037">
    <property type="protein sequence ID" value="TCD69627.1"/>
    <property type="molecule type" value="Genomic_DNA"/>
</dbReference>
<dbReference type="GO" id="GO:0016491">
    <property type="term" value="F:oxidoreductase activity"/>
    <property type="evidence" value="ECO:0007669"/>
    <property type="project" value="UniProtKB-KW"/>
</dbReference>
<evidence type="ECO:0000256" key="2">
    <source>
        <dbReference type="ARBA" id="ARBA00023002"/>
    </source>
</evidence>
<sequence length="328" mass="35592">MGAITSLLTRSDNILGNAAAQHNAKKEAILELPSGIEKTGESDNNCGELVWLITGAASLLARSIIDHALARGDKIIATGRHLDKLRDLPQTESVKLLELDVTAGPSVLKSKMEEAVTLFGRVDVLVNNAGDSVKTILEEGGSQLLRKQYETNVFGLLDVTNAILPHMRSRRSGTVVLIGSRTSWRSELSTVGAYASSKAAVRVLGETLAAEIAPFSIRTLIVEPGDFLTHGTVTIPVYETNPISDYDEQRKLAKKRIENIDPKNDPVKGMRILVDVVRGEGKAKGKKWPLYLPLGPEAKDGIEAKVKVVQDVLDEWGDIISDTRIDKS</sequence>
<protein>
    <recommendedName>
        <fullName evidence="6">NAD(P)-binding protein</fullName>
    </recommendedName>
</protein>
<evidence type="ECO:0000256" key="3">
    <source>
        <dbReference type="RuleBase" id="RU000363"/>
    </source>
</evidence>
<accession>A0A4V2MXC7</accession>
<dbReference type="Pfam" id="PF00106">
    <property type="entry name" value="adh_short"/>
    <property type="match status" value="1"/>
</dbReference>